<evidence type="ECO:0000313" key="2">
    <source>
        <dbReference type="Proteomes" id="UP001412067"/>
    </source>
</evidence>
<protein>
    <submittedName>
        <fullName evidence="1">Squamosa promoter-binding-like protein 12</fullName>
    </submittedName>
</protein>
<gene>
    <name evidence="1" type="primary">SPL12</name>
    <name evidence="1" type="ORF">KSP40_PGU020150</name>
</gene>
<dbReference type="Proteomes" id="UP001412067">
    <property type="component" value="Unassembled WGS sequence"/>
</dbReference>
<organism evidence="1 2">
    <name type="scientific">Platanthera guangdongensis</name>
    <dbReference type="NCBI Taxonomy" id="2320717"/>
    <lineage>
        <taxon>Eukaryota</taxon>
        <taxon>Viridiplantae</taxon>
        <taxon>Streptophyta</taxon>
        <taxon>Embryophyta</taxon>
        <taxon>Tracheophyta</taxon>
        <taxon>Spermatophyta</taxon>
        <taxon>Magnoliopsida</taxon>
        <taxon>Liliopsida</taxon>
        <taxon>Asparagales</taxon>
        <taxon>Orchidaceae</taxon>
        <taxon>Orchidoideae</taxon>
        <taxon>Orchideae</taxon>
        <taxon>Orchidinae</taxon>
        <taxon>Platanthera</taxon>
    </lineage>
</organism>
<proteinExistence type="predicted"/>
<reference evidence="1 2" key="1">
    <citation type="journal article" date="2022" name="Nat. Plants">
        <title>Genomes of leafy and leafless Platanthera orchids illuminate the evolution of mycoheterotrophy.</title>
        <authorList>
            <person name="Li M.H."/>
            <person name="Liu K.W."/>
            <person name="Li Z."/>
            <person name="Lu H.C."/>
            <person name="Ye Q.L."/>
            <person name="Zhang D."/>
            <person name="Wang J.Y."/>
            <person name="Li Y.F."/>
            <person name="Zhong Z.M."/>
            <person name="Liu X."/>
            <person name="Yu X."/>
            <person name="Liu D.K."/>
            <person name="Tu X.D."/>
            <person name="Liu B."/>
            <person name="Hao Y."/>
            <person name="Liao X.Y."/>
            <person name="Jiang Y.T."/>
            <person name="Sun W.H."/>
            <person name="Chen J."/>
            <person name="Chen Y.Q."/>
            <person name="Ai Y."/>
            <person name="Zhai J.W."/>
            <person name="Wu S.S."/>
            <person name="Zhou Z."/>
            <person name="Hsiao Y.Y."/>
            <person name="Wu W.L."/>
            <person name="Chen Y.Y."/>
            <person name="Lin Y.F."/>
            <person name="Hsu J.L."/>
            <person name="Li C.Y."/>
            <person name="Wang Z.W."/>
            <person name="Zhao X."/>
            <person name="Zhong W.Y."/>
            <person name="Ma X.K."/>
            <person name="Ma L."/>
            <person name="Huang J."/>
            <person name="Chen G.Z."/>
            <person name="Huang M.Z."/>
            <person name="Huang L."/>
            <person name="Peng D.H."/>
            <person name="Luo Y.B."/>
            <person name="Zou S.Q."/>
            <person name="Chen S.P."/>
            <person name="Lan S."/>
            <person name="Tsai W.C."/>
            <person name="Van de Peer Y."/>
            <person name="Liu Z.J."/>
        </authorList>
    </citation>
    <scope>NUCLEOTIDE SEQUENCE [LARGE SCALE GENOMIC DNA]</scope>
    <source>
        <strain evidence="1">Lor288</strain>
    </source>
</reference>
<name>A0ABR2MXS2_9ASPA</name>
<keyword evidence="2" id="KW-1185">Reference proteome</keyword>
<evidence type="ECO:0000313" key="1">
    <source>
        <dbReference type="EMBL" id="KAK8968741.1"/>
    </source>
</evidence>
<dbReference type="EMBL" id="JBBWWR010000004">
    <property type="protein sequence ID" value="KAK8968741.1"/>
    <property type="molecule type" value="Genomic_DNA"/>
</dbReference>
<sequence>MAEACAISLVFTCMEGSLSTSNLNGAPDLRRALSLLSNESCGPCNTSQSNMFPFARMNSVMPSYSPVQAANSLPECWPPDEHLLAEQALAFNFHGNGSQFQELHLSKVPYGSPLFEGNQVFSKSDGHFLEFKT</sequence>
<comment type="caution">
    <text evidence="1">The sequence shown here is derived from an EMBL/GenBank/DDBJ whole genome shotgun (WGS) entry which is preliminary data.</text>
</comment>
<accession>A0ABR2MXS2</accession>